<keyword evidence="3" id="KW-0808">Transferase</keyword>
<evidence type="ECO:0000256" key="12">
    <source>
        <dbReference type="PIRSR" id="PIRSR605150-3"/>
    </source>
</evidence>
<keyword evidence="15" id="KW-1185">Reference proteome</keyword>
<keyword evidence="6 13" id="KW-0472">Membrane</keyword>
<keyword evidence="4 13" id="KW-0812">Transmembrane</keyword>
<feature type="binding site" evidence="11">
    <location>
        <position position="140"/>
    </location>
    <ligand>
        <name>UDP-alpha-D-glucose</name>
        <dbReference type="ChEBI" id="CHEBI:58885"/>
    </ligand>
</feature>
<feature type="transmembrane region" description="Helical" evidence="13">
    <location>
        <begin position="714"/>
        <end position="734"/>
    </location>
</feature>
<reference evidence="14 15" key="1">
    <citation type="submission" date="2024-12" db="EMBL/GenBank/DDBJ databases">
        <title>The unique morphological basis and parallel evolutionary history of personate flowers in Penstemon.</title>
        <authorList>
            <person name="Depatie T.H."/>
            <person name="Wessinger C.A."/>
        </authorList>
    </citation>
    <scope>NUCLEOTIDE SEQUENCE [LARGE SCALE GENOMIC DNA]</scope>
    <source>
        <strain evidence="14">WTNN_2</strain>
        <tissue evidence="14">Leaf</tissue>
    </source>
</reference>
<comment type="function">
    <text evidence="8">Thought to be a Golgi-localized beta-glycan synthase that polymerize the backbones of noncellulosic polysaccharides (hemicelluloses) of plant cell wall.</text>
</comment>
<feature type="transmembrane region" description="Helical" evidence="13">
    <location>
        <begin position="688"/>
        <end position="707"/>
    </location>
</feature>
<evidence type="ECO:0000256" key="6">
    <source>
        <dbReference type="ARBA" id="ARBA00023136"/>
    </source>
</evidence>
<comment type="subcellular location">
    <subcellularLocation>
        <location evidence="1">Endomembrane system</location>
        <topology evidence="1">Multi-pass membrane protein</topology>
    </subcellularLocation>
</comment>
<dbReference type="AlphaFoldDB" id="A0ABD3S8K2"/>
<evidence type="ECO:0000313" key="15">
    <source>
        <dbReference type="Proteomes" id="UP001634393"/>
    </source>
</evidence>
<feature type="binding site" evidence="11">
    <location>
        <position position="111"/>
    </location>
    <ligand>
        <name>UDP-alpha-D-glucose</name>
        <dbReference type="ChEBI" id="CHEBI:58885"/>
    </ligand>
</feature>
<dbReference type="InterPro" id="IPR005150">
    <property type="entry name" value="Cellulose_synth"/>
</dbReference>
<sequence length="735" mass="84956">MGENDYLPLFETRVAKGRLLYWLYALSMLIGIALICVYRVKHFPPNEQLKTWAWTGLFMAELWYISYWLVTQLVRFNPVYRSTFKDRLSHRYEEVLPGIDIFVCTADAELEPPVMVINTVLSLMAYDYPPEKLNVYLSDDGGSELMFYALLEATRFSKLWLPFCRKFNIEPRAPSVYFSSIVKTHDIDVSLAKERQYIKVKQYEEMNERINENMNLGRIPDELRKQHKGFREWESNASRSNHQTILQILIDGRDPNAVDTEGKPLPTLVYLAREKRPGYHHNFKAGAMNALIRVSSRISNSPIILNVDCDQYSNNSESVRDALCFFMDDEQSHNIAYIQYPQYFDNITKNDLYGNYFRVVNEVELPGIDANGGPLYIGSGCFHRRDILCGKIYERESMINWKKGNGIRVKESANLLEETGKILAGCSYEENSPWGKEMGLKYGCPVEDVITGFSIKCRGWRSICFNPKKRGFLGVAPTTLLQSLIQHTRWSGGQFQIFLSKYCPFIYGYGKIPLKLQISYIIYNLWAANCVATLFYVVIPSFCLLKGIILFPQLSSPWVLPFTYVFTVKYAYSLYEFLWFEGTLKGWYNDQRMWLYKRMTSYLYGFFGTIMRSLGFAKLNFVITSKIADYDVSRRFEQEIMEFGADSSMFIIIIATIGLFNLFTFIWISERVIINRQSVDLDSYALQIILNGLLVIINIPVFQGLFLRKDKGCIPSSVTIESLILAATVCLLALY</sequence>
<dbReference type="Gene3D" id="3.90.550.10">
    <property type="entry name" value="Spore Coat Polysaccharide Biosynthesis Protein SpsA, Chain A"/>
    <property type="match status" value="2"/>
</dbReference>
<dbReference type="EMBL" id="JBJXBP010000007">
    <property type="protein sequence ID" value="KAL3820845.1"/>
    <property type="molecule type" value="Genomic_DNA"/>
</dbReference>
<evidence type="ECO:0000256" key="1">
    <source>
        <dbReference type="ARBA" id="ARBA00004127"/>
    </source>
</evidence>
<evidence type="ECO:0000256" key="9">
    <source>
        <dbReference type="ARBA" id="ARBA00060766"/>
    </source>
</evidence>
<accession>A0ABD3S8K2</accession>
<evidence type="ECO:0000256" key="4">
    <source>
        <dbReference type="ARBA" id="ARBA00022692"/>
    </source>
</evidence>
<feature type="transmembrane region" description="Helical" evidence="13">
    <location>
        <begin position="557"/>
        <end position="575"/>
    </location>
</feature>
<protein>
    <recommendedName>
        <fullName evidence="16">Cellulose synthase-like protein E1</fullName>
    </recommendedName>
</protein>
<evidence type="ECO:0000256" key="11">
    <source>
        <dbReference type="PIRSR" id="PIRSR605150-2"/>
    </source>
</evidence>
<evidence type="ECO:0000256" key="10">
    <source>
        <dbReference type="PIRSR" id="PIRSR605150-1"/>
    </source>
</evidence>
<organism evidence="14 15">
    <name type="scientific">Penstemon smallii</name>
    <dbReference type="NCBI Taxonomy" id="265156"/>
    <lineage>
        <taxon>Eukaryota</taxon>
        <taxon>Viridiplantae</taxon>
        <taxon>Streptophyta</taxon>
        <taxon>Embryophyta</taxon>
        <taxon>Tracheophyta</taxon>
        <taxon>Spermatophyta</taxon>
        <taxon>Magnoliopsida</taxon>
        <taxon>eudicotyledons</taxon>
        <taxon>Gunneridae</taxon>
        <taxon>Pentapetalae</taxon>
        <taxon>asterids</taxon>
        <taxon>lamiids</taxon>
        <taxon>Lamiales</taxon>
        <taxon>Plantaginaceae</taxon>
        <taxon>Cheloneae</taxon>
        <taxon>Penstemon</taxon>
    </lineage>
</organism>
<name>A0ABD3S8K2_9LAMI</name>
<keyword evidence="7" id="KW-0961">Cell wall biogenesis/degradation</keyword>
<feature type="active site" evidence="10">
    <location>
        <position position="140"/>
    </location>
</feature>
<gene>
    <name evidence="14" type="ORF">ACJIZ3_006750</name>
</gene>
<comment type="similarity">
    <text evidence="9">Belongs to the glycosyltransferase 2 family. Plant cellulose synthase-like E subfamily.</text>
</comment>
<evidence type="ECO:0000256" key="7">
    <source>
        <dbReference type="ARBA" id="ARBA00023316"/>
    </source>
</evidence>
<dbReference type="Pfam" id="PF03552">
    <property type="entry name" value="Cellulose_synt"/>
    <property type="match status" value="2"/>
</dbReference>
<evidence type="ECO:0000256" key="3">
    <source>
        <dbReference type="ARBA" id="ARBA00022679"/>
    </source>
</evidence>
<evidence type="ECO:0000256" key="13">
    <source>
        <dbReference type="SAM" id="Phobius"/>
    </source>
</evidence>
<dbReference type="Proteomes" id="UP001634393">
    <property type="component" value="Unassembled WGS sequence"/>
</dbReference>
<dbReference type="GO" id="GO:0071555">
    <property type="term" value="P:cell wall organization"/>
    <property type="evidence" value="ECO:0007669"/>
    <property type="project" value="UniProtKB-KW"/>
</dbReference>
<keyword evidence="5 13" id="KW-1133">Transmembrane helix</keyword>
<evidence type="ECO:0000256" key="8">
    <source>
        <dbReference type="ARBA" id="ARBA00037405"/>
    </source>
</evidence>
<feature type="transmembrane region" description="Helical" evidence="13">
    <location>
        <begin position="521"/>
        <end position="545"/>
    </location>
</feature>
<dbReference type="GO" id="GO:0012505">
    <property type="term" value="C:endomembrane system"/>
    <property type="evidence" value="ECO:0007669"/>
    <property type="project" value="UniProtKB-SubCell"/>
</dbReference>
<evidence type="ECO:0000256" key="5">
    <source>
        <dbReference type="ARBA" id="ARBA00022989"/>
    </source>
</evidence>
<evidence type="ECO:0000256" key="2">
    <source>
        <dbReference type="ARBA" id="ARBA00022676"/>
    </source>
</evidence>
<dbReference type="InterPro" id="IPR029044">
    <property type="entry name" value="Nucleotide-diphossugar_trans"/>
</dbReference>
<feature type="active site" evidence="10">
    <location>
        <position position="448"/>
    </location>
</feature>
<feature type="transmembrane region" description="Helical" evidence="13">
    <location>
        <begin position="20"/>
        <end position="40"/>
    </location>
</feature>
<keyword evidence="2" id="KW-0328">Glycosyltransferase</keyword>
<comment type="caution">
    <text evidence="14">The sequence shown here is derived from an EMBL/GenBank/DDBJ whole genome shotgun (WGS) entry which is preliminary data.</text>
</comment>
<feature type="transmembrane region" description="Helical" evidence="13">
    <location>
        <begin position="643"/>
        <end position="668"/>
    </location>
</feature>
<feature type="binding site" evidence="12">
    <location>
        <position position="284"/>
    </location>
    <ligand>
        <name>Mn(2+)</name>
        <dbReference type="ChEBI" id="CHEBI:29035"/>
    </ligand>
</feature>
<feature type="transmembrane region" description="Helical" evidence="13">
    <location>
        <begin position="52"/>
        <end position="70"/>
    </location>
</feature>
<proteinExistence type="inferred from homology"/>
<dbReference type="PANTHER" id="PTHR13301">
    <property type="entry name" value="X-BOX TRANSCRIPTION FACTOR-RELATED"/>
    <property type="match status" value="1"/>
</dbReference>
<evidence type="ECO:0008006" key="16">
    <source>
        <dbReference type="Google" id="ProtNLM"/>
    </source>
</evidence>
<evidence type="ECO:0000313" key="14">
    <source>
        <dbReference type="EMBL" id="KAL3820845.1"/>
    </source>
</evidence>
<feature type="binding site" evidence="12">
    <location>
        <position position="308"/>
    </location>
    <ligand>
        <name>Mn(2+)</name>
        <dbReference type="ChEBI" id="CHEBI:29035"/>
    </ligand>
</feature>
<feature type="transmembrane region" description="Helical" evidence="13">
    <location>
        <begin position="602"/>
        <end position="623"/>
    </location>
</feature>
<dbReference type="FunFam" id="3.90.550.10:FF:000112">
    <property type="entry name" value="Cellulose synthase-like protein E1"/>
    <property type="match status" value="1"/>
</dbReference>
<dbReference type="SUPFAM" id="SSF53448">
    <property type="entry name" value="Nucleotide-diphospho-sugar transferases"/>
    <property type="match status" value="1"/>
</dbReference>
<dbReference type="GO" id="GO:0016757">
    <property type="term" value="F:glycosyltransferase activity"/>
    <property type="evidence" value="ECO:0007669"/>
    <property type="project" value="UniProtKB-KW"/>
</dbReference>